<accession>A0ABW8NJC3</accession>
<evidence type="ECO:0000313" key="2">
    <source>
        <dbReference type="EMBL" id="MFK4753072.1"/>
    </source>
</evidence>
<dbReference type="Proteomes" id="UP001620597">
    <property type="component" value="Unassembled WGS sequence"/>
</dbReference>
<dbReference type="RefSeq" id="WP_416206155.1">
    <property type="nucleotide sequence ID" value="NZ_JBBKTX010000013.1"/>
</dbReference>
<organism evidence="2 3">
    <name type="scientific">Oceanobacter antarcticus</name>
    <dbReference type="NCBI Taxonomy" id="3133425"/>
    <lineage>
        <taxon>Bacteria</taxon>
        <taxon>Pseudomonadati</taxon>
        <taxon>Pseudomonadota</taxon>
        <taxon>Gammaproteobacteria</taxon>
        <taxon>Oceanospirillales</taxon>
        <taxon>Oceanospirillaceae</taxon>
        <taxon>Oceanobacter</taxon>
    </lineage>
</organism>
<gene>
    <name evidence="2" type="ORF">WG929_11680</name>
</gene>
<sequence length="364" mass="42168">MTIRNRRWLLCPLLMLAGATLIGPVQAEDWRVAYRQDIYAWSGAMAVAEITNDWNGTLKDGDDGFLWMQEVAAVGYGPFSIGYVSRHHAEYEFPNALARGFYYEANDVALDDRYEVEAEVRARHYQGEGLSLSWDFESARANQWSITPSITWLRLYRLIWGEVSGTMNYLDADHWGGDLDVDYGYTEDKIPPARALDGRSYGDLYSLDLAFHWRWQNYQIDYQGYNLLARIDWPDMPGTIANKNWQYDSGALTTDSDYFVYGYEFYENRVLRPPRVHTLRQQYALTSELNVTLSSYLNRIRNGHELGLRWQPDTFAWTLALDSKGEAFRVGMHHRRVQIELLSDSLNISRSRLLALQFGVVLVF</sequence>
<keyword evidence="1" id="KW-0732">Signal</keyword>
<dbReference type="EMBL" id="JBBKTX010000013">
    <property type="protein sequence ID" value="MFK4753072.1"/>
    <property type="molecule type" value="Genomic_DNA"/>
</dbReference>
<protein>
    <submittedName>
        <fullName evidence="2">Uncharacterized protein</fullName>
    </submittedName>
</protein>
<proteinExistence type="predicted"/>
<reference evidence="2 3" key="1">
    <citation type="submission" date="2024-03" db="EMBL/GenBank/DDBJ databases">
        <title>High-quality draft genome sequence of Oceanobacter sp. wDCs-4.</title>
        <authorList>
            <person name="Dong C."/>
        </authorList>
    </citation>
    <scope>NUCLEOTIDE SEQUENCE [LARGE SCALE GENOMIC DNA]</scope>
    <source>
        <strain evidence="3">wDCs-4</strain>
    </source>
</reference>
<evidence type="ECO:0000313" key="3">
    <source>
        <dbReference type="Proteomes" id="UP001620597"/>
    </source>
</evidence>
<feature type="chain" id="PRO_5046206121" evidence="1">
    <location>
        <begin position="28"/>
        <end position="364"/>
    </location>
</feature>
<keyword evidence="3" id="KW-1185">Reference proteome</keyword>
<comment type="caution">
    <text evidence="2">The sequence shown here is derived from an EMBL/GenBank/DDBJ whole genome shotgun (WGS) entry which is preliminary data.</text>
</comment>
<name>A0ABW8NJC3_9GAMM</name>
<evidence type="ECO:0000256" key="1">
    <source>
        <dbReference type="SAM" id="SignalP"/>
    </source>
</evidence>
<feature type="signal peptide" evidence="1">
    <location>
        <begin position="1"/>
        <end position="27"/>
    </location>
</feature>